<dbReference type="InterPro" id="IPR013083">
    <property type="entry name" value="Znf_RING/FYVE/PHD"/>
</dbReference>
<accession>A0A8H6CIY1</accession>
<keyword evidence="1" id="KW-0479">Metal-binding</keyword>
<evidence type="ECO:0000313" key="5">
    <source>
        <dbReference type="Proteomes" id="UP000593566"/>
    </source>
</evidence>
<name>A0A8H6CIY1_9LECA</name>
<feature type="region of interest" description="Disordered" evidence="2">
    <location>
        <begin position="251"/>
        <end position="272"/>
    </location>
</feature>
<sequence>MSPQSPIDQDIKGDGEQLRTSTSIYPITEEGDQDDSQQPEHNMDGPSLRRPDTPIAGQQPEITDSTPCESTEPSSPANASSATPTSGTSTNSPLGRPPPSSKHYYLEEMWPGQPICHLCRKEYEKTNRAIRALPCGDIFHRACIDHLLGQKDGRCPSCESPIPPEWYMPHKFDPSKPPGSPCLCHPASKARTTTEPNTKNQGPSFTSPGVLAIRKVYQRIKEIMVRCAPGRKPEKVYASYKTESGQTRYIEGETGVGLPGPGSGYADGDLQY</sequence>
<keyword evidence="1" id="KW-0863">Zinc-finger</keyword>
<dbReference type="Pfam" id="PF13639">
    <property type="entry name" value="zf-RING_2"/>
    <property type="match status" value="1"/>
</dbReference>
<dbReference type="RefSeq" id="XP_037153473.1">
    <property type="nucleotide sequence ID" value="XM_037301839.1"/>
</dbReference>
<dbReference type="PROSITE" id="PS50089">
    <property type="entry name" value="ZF_RING_2"/>
    <property type="match status" value="1"/>
</dbReference>
<protein>
    <recommendedName>
        <fullName evidence="3">RING-type domain-containing protein</fullName>
    </recommendedName>
</protein>
<dbReference type="GeneID" id="59339380"/>
<keyword evidence="1" id="KW-0862">Zinc</keyword>
<evidence type="ECO:0000256" key="2">
    <source>
        <dbReference type="SAM" id="MobiDB-lite"/>
    </source>
</evidence>
<evidence type="ECO:0000256" key="1">
    <source>
        <dbReference type="PROSITE-ProRule" id="PRU00175"/>
    </source>
</evidence>
<gene>
    <name evidence="4" type="ORF">HO133_010990</name>
</gene>
<evidence type="ECO:0000259" key="3">
    <source>
        <dbReference type="PROSITE" id="PS50089"/>
    </source>
</evidence>
<organism evidence="4 5">
    <name type="scientific">Letharia lupina</name>
    <dbReference type="NCBI Taxonomy" id="560253"/>
    <lineage>
        <taxon>Eukaryota</taxon>
        <taxon>Fungi</taxon>
        <taxon>Dikarya</taxon>
        <taxon>Ascomycota</taxon>
        <taxon>Pezizomycotina</taxon>
        <taxon>Lecanoromycetes</taxon>
        <taxon>OSLEUM clade</taxon>
        <taxon>Lecanoromycetidae</taxon>
        <taxon>Lecanorales</taxon>
        <taxon>Lecanorineae</taxon>
        <taxon>Parmeliaceae</taxon>
        <taxon>Letharia</taxon>
    </lineage>
</organism>
<evidence type="ECO:0000313" key="4">
    <source>
        <dbReference type="EMBL" id="KAF6224413.1"/>
    </source>
</evidence>
<dbReference type="Gene3D" id="3.30.40.10">
    <property type="entry name" value="Zinc/RING finger domain, C3HC4 (zinc finger)"/>
    <property type="match status" value="1"/>
</dbReference>
<dbReference type="Proteomes" id="UP000593566">
    <property type="component" value="Unassembled WGS sequence"/>
</dbReference>
<feature type="compositionally biased region" description="Polar residues" evidence="2">
    <location>
        <begin position="190"/>
        <end position="206"/>
    </location>
</feature>
<keyword evidence="5" id="KW-1185">Reference proteome</keyword>
<feature type="compositionally biased region" description="Basic and acidic residues" evidence="2">
    <location>
        <begin position="41"/>
        <end position="52"/>
    </location>
</feature>
<proteinExistence type="predicted"/>
<dbReference type="GO" id="GO:0008270">
    <property type="term" value="F:zinc ion binding"/>
    <property type="evidence" value="ECO:0007669"/>
    <property type="project" value="UniProtKB-KW"/>
</dbReference>
<feature type="region of interest" description="Disordered" evidence="2">
    <location>
        <begin position="183"/>
        <end position="206"/>
    </location>
</feature>
<dbReference type="EMBL" id="JACCJB010000009">
    <property type="protein sequence ID" value="KAF6224413.1"/>
    <property type="molecule type" value="Genomic_DNA"/>
</dbReference>
<feature type="domain" description="RING-type" evidence="3">
    <location>
        <begin position="116"/>
        <end position="159"/>
    </location>
</feature>
<reference evidence="4 5" key="1">
    <citation type="journal article" date="2020" name="Genomics">
        <title>Complete, high-quality genomes from long-read metagenomic sequencing of two wolf lichen thalli reveals enigmatic genome architecture.</title>
        <authorList>
            <person name="McKenzie S.K."/>
            <person name="Walston R.F."/>
            <person name="Allen J.L."/>
        </authorList>
    </citation>
    <scope>NUCLEOTIDE SEQUENCE [LARGE SCALE GENOMIC DNA]</scope>
    <source>
        <strain evidence="4">WasteWater1</strain>
    </source>
</reference>
<dbReference type="AlphaFoldDB" id="A0A8H6CIY1"/>
<feature type="compositionally biased region" description="Low complexity" evidence="2">
    <location>
        <begin position="65"/>
        <end position="93"/>
    </location>
</feature>
<dbReference type="SUPFAM" id="SSF57850">
    <property type="entry name" value="RING/U-box"/>
    <property type="match status" value="1"/>
</dbReference>
<feature type="region of interest" description="Disordered" evidence="2">
    <location>
        <begin position="1"/>
        <end position="100"/>
    </location>
</feature>
<dbReference type="InterPro" id="IPR001841">
    <property type="entry name" value="Znf_RING"/>
</dbReference>
<comment type="caution">
    <text evidence="4">The sequence shown here is derived from an EMBL/GenBank/DDBJ whole genome shotgun (WGS) entry which is preliminary data.</text>
</comment>
<dbReference type="CDD" id="cd16448">
    <property type="entry name" value="RING-H2"/>
    <property type="match status" value="1"/>
</dbReference>
<feature type="compositionally biased region" description="Gly residues" evidence="2">
    <location>
        <begin position="254"/>
        <end position="265"/>
    </location>
</feature>